<dbReference type="GO" id="GO:0008270">
    <property type="term" value="F:zinc ion binding"/>
    <property type="evidence" value="ECO:0007669"/>
    <property type="project" value="UniProtKB-UniRule"/>
</dbReference>
<dbReference type="PRINTS" id="PR00987">
    <property type="entry name" value="TRNASYNTHGLU"/>
</dbReference>
<dbReference type="NCBIfam" id="NF004313">
    <property type="entry name" value="PRK05710.1-2"/>
    <property type="match status" value="1"/>
</dbReference>
<dbReference type="InterPro" id="IPR020058">
    <property type="entry name" value="Glu/Gln-tRNA-synth_Ib_cat-dom"/>
</dbReference>
<evidence type="ECO:0000313" key="11">
    <source>
        <dbReference type="EMBL" id="CUI64855.1"/>
    </source>
</evidence>
<dbReference type="RefSeq" id="WP_048025890.1">
    <property type="nucleotide sequence ID" value="NZ_CAJGUP010000002.1"/>
</dbReference>
<dbReference type="OrthoDB" id="9807503at2"/>
<keyword evidence="13" id="KW-1185">Reference proteome</keyword>
<evidence type="ECO:0000256" key="7">
    <source>
        <dbReference type="HAMAP-Rule" id="MF_01428"/>
    </source>
</evidence>
<feature type="binding site" evidence="7">
    <location>
        <position position="55"/>
    </location>
    <ligand>
        <name>L-glutamate</name>
        <dbReference type="ChEBI" id="CHEBI:29985"/>
    </ligand>
</feature>
<reference evidence="11 12" key="1">
    <citation type="submission" date="2015-09" db="EMBL/GenBank/DDBJ databases">
        <authorList>
            <person name="Jackson K.R."/>
            <person name="Lunt B.L."/>
            <person name="Fisher J.N.B."/>
            <person name="Gardner A.V."/>
            <person name="Bailey M.E."/>
            <person name="Deus L.M."/>
            <person name="Earl A.S."/>
            <person name="Gibby P.D."/>
            <person name="Hartmann K.A."/>
            <person name="Liu J.E."/>
            <person name="Manci A.M."/>
            <person name="Nielsen D.A."/>
            <person name="Solomon M.B."/>
            <person name="Breakwell D.P."/>
            <person name="Burnett S.H."/>
            <person name="Grose J.H."/>
        </authorList>
    </citation>
    <scope>NUCLEOTIDE SEQUENCE [LARGE SCALE GENOMIC DNA]</scope>
    <source>
        <strain evidence="11 12">2789STDY5608636</strain>
    </source>
</reference>
<feature type="binding site" evidence="7">
    <location>
        <position position="193"/>
    </location>
    <ligand>
        <name>L-glutamate</name>
        <dbReference type="ChEBI" id="CHEBI:29985"/>
    </ligand>
</feature>
<protein>
    <recommendedName>
        <fullName evidence="7">Glutamyl-Q tRNA(Asp) synthetase</fullName>
        <shortName evidence="7">Glu-Q-RSs</shortName>
        <ecNumber evidence="7">6.1.1.-</ecNumber>
    </recommendedName>
</protein>
<comment type="similarity">
    <text evidence="7">Belongs to the class-I aminoacyl-tRNA synthetase family. GluQ subfamily.</text>
</comment>
<dbReference type="InterPro" id="IPR049940">
    <property type="entry name" value="GluQ/Sye"/>
</dbReference>
<feature type="short sequence motif" description="'KMSKS' region" evidence="7">
    <location>
        <begin position="250"/>
        <end position="254"/>
    </location>
</feature>
<dbReference type="KEGG" id="bpdz:BBN53_00290"/>
<organism evidence="11 12">
    <name type="scientific">Bordetella pseudohinzii</name>
    <dbReference type="NCBI Taxonomy" id="1331258"/>
    <lineage>
        <taxon>Bacteria</taxon>
        <taxon>Pseudomonadati</taxon>
        <taxon>Pseudomonadota</taxon>
        <taxon>Betaproteobacteria</taxon>
        <taxon>Burkholderiales</taxon>
        <taxon>Alcaligenaceae</taxon>
        <taxon>Bordetella</taxon>
    </lineage>
</organism>
<dbReference type="InterPro" id="IPR022380">
    <property type="entry name" value="Glu-Q_tRNA(Asp)_Synthase"/>
</dbReference>
<evidence type="ECO:0000256" key="4">
    <source>
        <dbReference type="ARBA" id="ARBA00022833"/>
    </source>
</evidence>
<dbReference type="Gene3D" id="3.40.50.620">
    <property type="entry name" value="HUPs"/>
    <property type="match status" value="1"/>
</dbReference>
<evidence type="ECO:0000256" key="8">
    <source>
        <dbReference type="RuleBase" id="RU363037"/>
    </source>
</evidence>
<keyword evidence="4 7" id="KW-0862">Zinc</keyword>
<reference evidence="10 13" key="2">
    <citation type="submission" date="2016-07" db="EMBL/GenBank/DDBJ databases">
        <title>Complete genome sequences of Bordetella pseudohinzii.</title>
        <authorList>
            <person name="Spilker T."/>
            <person name="Darrah R."/>
            <person name="LiPuma J.J."/>
        </authorList>
    </citation>
    <scope>NUCLEOTIDE SEQUENCE [LARGE SCALE GENOMIC DNA]</scope>
    <source>
        <strain evidence="10 13">HI4681</strain>
    </source>
</reference>
<dbReference type="InterPro" id="IPR000924">
    <property type="entry name" value="Glu/Gln-tRNA-synth"/>
</dbReference>
<keyword evidence="5 7" id="KW-0067">ATP-binding</keyword>
<keyword evidence="6 7" id="KW-0030">Aminoacyl-tRNA synthetase</keyword>
<feature type="domain" description="Glutamyl/glutaminyl-tRNA synthetase class Ib catalytic" evidence="9">
    <location>
        <begin position="19"/>
        <end position="257"/>
    </location>
</feature>
<feature type="binding site" evidence="7">
    <location>
        <position position="139"/>
    </location>
    <ligand>
        <name>Zn(2+)</name>
        <dbReference type="ChEBI" id="CHEBI:29105"/>
    </ligand>
</feature>
<dbReference type="PANTHER" id="PTHR43311">
    <property type="entry name" value="GLUTAMATE--TRNA LIGASE"/>
    <property type="match status" value="1"/>
</dbReference>
<gene>
    <name evidence="7 11" type="primary">gluQ</name>
    <name evidence="10" type="ORF">BBN53_00290</name>
    <name evidence="11" type="ORF">ERS370011_01594</name>
</gene>
<dbReference type="HAMAP" id="MF_01428">
    <property type="entry name" value="Glu_Q_tRNA_synth"/>
    <property type="match status" value="1"/>
</dbReference>
<keyword evidence="2 7" id="KW-0479">Metal-binding</keyword>
<feature type="binding site" evidence="7">
    <location>
        <position position="211"/>
    </location>
    <ligand>
        <name>L-glutamate</name>
        <dbReference type="ChEBI" id="CHEBI:29985"/>
    </ligand>
</feature>
<sequence>MASPRASFPVSRNVSYIGRFAPSPSGPLHAGSLAAALASWLDARAHGGRWLLRIEDVDKPRAVPGADDVIMRQLRDLGLRWEGEVLWQSRRDAVYQAAFDRLVAAGQVYGCGCTRREIADSALRGTAGIDGERPYPGTCRHGLAPGRQARAWRLRVPPGVERFEDRWLGPQSQDVAGAVGDFVLKRADGMWAYQLAVVVDDGEQGVTDVVRGADLLGSTARQRVLQGLLGLPMPRVMHVPLVTDPRSGLKLSKQNNAPALDTRDPLGCLARAWQDLGFAPLAARDRDDFLARATQAWGARFA</sequence>
<dbReference type="NCBIfam" id="TIGR03838">
    <property type="entry name" value="queuosine_YadB"/>
    <property type="match status" value="1"/>
</dbReference>
<dbReference type="Pfam" id="PF00749">
    <property type="entry name" value="tRNA-synt_1c"/>
    <property type="match status" value="1"/>
</dbReference>
<comment type="cofactor">
    <cofactor evidence="7">
        <name>Zn(2+)</name>
        <dbReference type="ChEBI" id="CHEBI:29105"/>
    </cofactor>
    <text evidence="7">Binds 1 zinc ion per subunit.</text>
</comment>
<dbReference type="GO" id="GO:0006400">
    <property type="term" value="P:tRNA modification"/>
    <property type="evidence" value="ECO:0007669"/>
    <property type="project" value="InterPro"/>
</dbReference>
<evidence type="ECO:0000256" key="1">
    <source>
        <dbReference type="ARBA" id="ARBA00022598"/>
    </source>
</evidence>
<evidence type="ECO:0000259" key="9">
    <source>
        <dbReference type="Pfam" id="PF00749"/>
    </source>
</evidence>
<feature type="binding site" evidence="7">
    <location>
        <position position="135"/>
    </location>
    <ligand>
        <name>Zn(2+)</name>
        <dbReference type="ChEBI" id="CHEBI:29105"/>
    </ligand>
</feature>
<accession>A0A0M7ECV5</accession>
<accession>A0A0J6F2D0</accession>
<evidence type="ECO:0000256" key="5">
    <source>
        <dbReference type="ARBA" id="ARBA00022840"/>
    </source>
</evidence>
<evidence type="ECO:0000313" key="12">
    <source>
        <dbReference type="Proteomes" id="UP000053096"/>
    </source>
</evidence>
<dbReference type="Proteomes" id="UP000092950">
    <property type="component" value="Chromosome"/>
</dbReference>
<feature type="binding site" evidence="7">
    <location>
        <position position="113"/>
    </location>
    <ligand>
        <name>Zn(2+)</name>
        <dbReference type="ChEBI" id="CHEBI:29105"/>
    </ligand>
</feature>
<keyword evidence="3 7" id="KW-0547">Nucleotide-binding</keyword>
<dbReference type="GO" id="GO:0005524">
    <property type="term" value="F:ATP binding"/>
    <property type="evidence" value="ECO:0007669"/>
    <property type="project" value="UniProtKB-KW"/>
</dbReference>
<keyword evidence="8" id="KW-0648">Protein biosynthesis</keyword>
<dbReference type="GO" id="GO:0006424">
    <property type="term" value="P:glutamyl-tRNA aminoacylation"/>
    <property type="evidence" value="ECO:0007669"/>
    <property type="project" value="InterPro"/>
</dbReference>
<evidence type="ECO:0000256" key="6">
    <source>
        <dbReference type="ARBA" id="ARBA00023146"/>
    </source>
</evidence>
<feature type="binding site" evidence="7">
    <location>
        <position position="111"/>
    </location>
    <ligand>
        <name>Zn(2+)</name>
        <dbReference type="ChEBI" id="CHEBI:29105"/>
    </ligand>
</feature>
<dbReference type="Proteomes" id="UP000053096">
    <property type="component" value="Unassembled WGS sequence"/>
</dbReference>
<comment type="function">
    <text evidence="7">Catalyzes the tRNA-independent activation of glutamate in presence of ATP and the subsequent transfer of glutamate onto a tRNA(Asp). Glutamate is transferred on the 2-amino-5-(4,5-dihydroxy-2-cyclopenten-1-yl) moiety of the queuosine in the wobble position of the QUC anticodon.</text>
</comment>
<evidence type="ECO:0000313" key="10">
    <source>
        <dbReference type="EMBL" id="ANY14462.1"/>
    </source>
</evidence>
<feature type="binding site" evidence="7">
    <location>
        <position position="253"/>
    </location>
    <ligand>
        <name>ATP</name>
        <dbReference type="ChEBI" id="CHEBI:30616"/>
    </ligand>
</feature>
<evidence type="ECO:0000256" key="2">
    <source>
        <dbReference type="ARBA" id="ARBA00022723"/>
    </source>
</evidence>
<dbReference type="NCBIfam" id="NF004314">
    <property type="entry name" value="PRK05710.1-3"/>
    <property type="match status" value="1"/>
</dbReference>
<dbReference type="EC" id="6.1.1.-" evidence="7"/>
<feature type="short sequence motif" description="'HIGH' region" evidence="7">
    <location>
        <begin position="22"/>
        <end position="32"/>
    </location>
</feature>
<feature type="binding site" evidence="7">
    <location>
        <begin position="19"/>
        <end position="23"/>
    </location>
    <ligand>
        <name>L-glutamate</name>
        <dbReference type="ChEBI" id="CHEBI:29985"/>
    </ligand>
</feature>
<dbReference type="EMBL" id="CP016440">
    <property type="protein sequence ID" value="ANY14462.1"/>
    <property type="molecule type" value="Genomic_DNA"/>
</dbReference>
<proteinExistence type="inferred from homology"/>
<keyword evidence="1 7" id="KW-0436">Ligase</keyword>
<dbReference type="EMBL" id="CYTV01000003">
    <property type="protein sequence ID" value="CUI64855.1"/>
    <property type="molecule type" value="Genomic_DNA"/>
</dbReference>
<evidence type="ECO:0000256" key="3">
    <source>
        <dbReference type="ARBA" id="ARBA00022741"/>
    </source>
</evidence>
<dbReference type="PANTHER" id="PTHR43311:SF1">
    <property type="entry name" value="GLUTAMYL-Q TRNA(ASP) SYNTHETASE"/>
    <property type="match status" value="1"/>
</dbReference>
<name>A0A0J6F2D0_9BORD</name>
<dbReference type="GO" id="GO:0004818">
    <property type="term" value="F:glutamate-tRNA ligase activity"/>
    <property type="evidence" value="ECO:0007669"/>
    <property type="project" value="TreeGrafter"/>
</dbReference>
<dbReference type="GO" id="GO:0005829">
    <property type="term" value="C:cytosol"/>
    <property type="evidence" value="ECO:0007669"/>
    <property type="project" value="TreeGrafter"/>
</dbReference>
<evidence type="ECO:0000313" key="13">
    <source>
        <dbReference type="Proteomes" id="UP000092950"/>
    </source>
</evidence>
<dbReference type="SUPFAM" id="SSF52374">
    <property type="entry name" value="Nucleotidylyl transferase"/>
    <property type="match status" value="1"/>
</dbReference>
<dbReference type="InterPro" id="IPR014729">
    <property type="entry name" value="Rossmann-like_a/b/a_fold"/>
</dbReference>
<dbReference type="AlphaFoldDB" id="A0A0J6F2D0"/>